<proteinExistence type="predicted"/>
<dbReference type="InterPro" id="IPR052732">
    <property type="entry name" value="Cell-binding_unc_protein"/>
</dbReference>
<keyword evidence="4" id="KW-1185">Reference proteome</keyword>
<name>A0A507FPS1_9FUNG</name>
<evidence type="ECO:0000259" key="2">
    <source>
        <dbReference type="PROSITE" id="PS50056"/>
    </source>
</evidence>
<comment type="caution">
    <text evidence="3">The sequence shown here is derived from an EMBL/GenBank/DDBJ whole genome shotgun (WGS) entry which is preliminary data.</text>
</comment>
<dbReference type="EMBL" id="QEAP01000004">
    <property type="protein sequence ID" value="TPX78419.1"/>
    <property type="molecule type" value="Genomic_DNA"/>
</dbReference>
<dbReference type="PANTHER" id="PTHR43883:SF1">
    <property type="entry name" value="GLUCONOKINASE"/>
    <property type="match status" value="1"/>
</dbReference>
<dbReference type="Gene3D" id="3.40.50.300">
    <property type="entry name" value="P-loop containing nucleotide triphosphate hydrolases"/>
    <property type="match status" value="1"/>
</dbReference>
<evidence type="ECO:0000313" key="4">
    <source>
        <dbReference type="Proteomes" id="UP000320333"/>
    </source>
</evidence>
<dbReference type="Pfam" id="PF09414">
    <property type="entry name" value="RNA_ligase"/>
    <property type="match status" value="1"/>
</dbReference>
<dbReference type="SUPFAM" id="SSF56091">
    <property type="entry name" value="DNA ligase/mRNA capping enzyme, catalytic domain"/>
    <property type="match status" value="1"/>
</dbReference>
<gene>
    <name evidence="3" type="ORF">CcCBS67573_g00329</name>
</gene>
<dbReference type="OrthoDB" id="432447at2759"/>
<sequence length="955" mass="106581">MPRKYVQARGVFSLVDTSMDEYPVPAWVDPHHVAQCEKRDKGLGRHCTVIGPTDSIMGAPEARRTLLLDRLPAPDEVHVVLAGTGRAQTSVFVVVCAAELLEARAVLGLGWTDLHVTLAFDQADLHPPKVYKGPGSLVVPSPGYTLELGLIDQLISSLKDHWRRLFRFEAIRPNLFRFCTELSTYVIDNTNCVTRKAKLLNFRSMVHFHSLKYLESYADAIESLNLDQSTESIARLADAAWKCHDYSACLRACWKLYLTSPQAPKVKAHAWDLLKKLWHLSVVNLEVVAEAAAHPNLNLLLLTPAELTAYHELRFNLIETDAAVVENHTLAKTKVVMNTSHKLPRRFSWVIPLLLAGMSTPKSEEDIIALKALGITTVFTLTEEEPLPKAWFETHEMTNFFWPVTNYYPPAIAHADRFNQILLQHMLEKKGGILVHCGGGIGRAGSLLCTYLVRYGLNAPPPLCSRCETRMPIHCDDTECALGKAPSLSAKDAIDLLRSIRPQSIETQHQEHFISDFASELFRRAGSQMRIYSPLEPENEPVPGELKCARQRTPSPLVIVLCGLPGSGKSWFSEMLLKSASSKWVAVSQDDLGSKDACETAVSTYGKHLGNPHCILIDKCNPTLAERTNWLKLMGMPRSAVLVHFNTPKEVCIQRASYRLDHPTVRPKSAKTIVTSFANQFEAPVDATEHKGYQAIYTVSSFSDSVALLSHFGIKVSSESSIQTGFVKYPRTRHLFDLGAASRDDLILDETARFLNTNMGGDTLLTIEEKIDGANLGFRLNPSDPSQIIAQNRTHTVTSASHAQFASLNAWIYMHQDALLELCGRGCILFGEWMFARHSVIYNALPDLFVAFDLFDLREGKFYSRARFDAALADTGISRVPRIPLSLSGITRDDLLGLIQEKSAFSTTERREGLVLRLDKGDWLDGKAKIVRPDFICGNEHWSKNIIERNLVQTE</sequence>
<dbReference type="InterPro" id="IPR003595">
    <property type="entry name" value="Tyr_Pase_cat"/>
</dbReference>
<evidence type="ECO:0000313" key="3">
    <source>
        <dbReference type="EMBL" id="TPX78419.1"/>
    </source>
</evidence>
<dbReference type="InterPro" id="IPR027417">
    <property type="entry name" value="P-loop_NTPase"/>
</dbReference>
<dbReference type="InterPro" id="IPR000387">
    <property type="entry name" value="Tyr_Pase_dom"/>
</dbReference>
<dbReference type="AlphaFoldDB" id="A0A507FPS1"/>
<dbReference type="Pfam" id="PF22784">
    <property type="entry name" value="PTP-SAK"/>
    <property type="match status" value="1"/>
</dbReference>
<evidence type="ECO:0000256" key="1">
    <source>
        <dbReference type="ARBA" id="ARBA00022801"/>
    </source>
</evidence>
<organism evidence="3 4">
    <name type="scientific">Chytriomyces confervae</name>
    <dbReference type="NCBI Taxonomy" id="246404"/>
    <lineage>
        <taxon>Eukaryota</taxon>
        <taxon>Fungi</taxon>
        <taxon>Fungi incertae sedis</taxon>
        <taxon>Chytridiomycota</taxon>
        <taxon>Chytridiomycota incertae sedis</taxon>
        <taxon>Chytridiomycetes</taxon>
        <taxon>Chytridiales</taxon>
        <taxon>Chytriomycetaceae</taxon>
        <taxon>Chytriomyces</taxon>
    </lineage>
</organism>
<protein>
    <recommendedName>
        <fullName evidence="2">Tyrosine specific protein phosphatases domain-containing protein</fullName>
    </recommendedName>
</protein>
<dbReference type="PANTHER" id="PTHR43883">
    <property type="entry name" value="SLR0207 PROTEIN"/>
    <property type="match status" value="1"/>
</dbReference>
<dbReference type="Proteomes" id="UP000320333">
    <property type="component" value="Unassembled WGS sequence"/>
</dbReference>
<dbReference type="SMART" id="SM00404">
    <property type="entry name" value="PTPc_motif"/>
    <property type="match status" value="1"/>
</dbReference>
<keyword evidence="1" id="KW-0378">Hydrolase</keyword>
<dbReference type="SUPFAM" id="SSF52540">
    <property type="entry name" value="P-loop containing nucleoside triphosphate hydrolases"/>
    <property type="match status" value="1"/>
</dbReference>
<dbReference type="PROSITE" id="PS50056">
    <property type="entry name" value="TYR_PHOSPHATASE_2"/>
    <property type="match status" value="1"/>
</dbReference>
<dbReference type="STRING" id="246404.A0A507FPS1"/>
<dbReference type="InterPro" id="IPR057023">
    <property type="entry name" value="PTP-SAK"/>
</dbReference>
<dbReference type="Pfam" id="PF22547">
    <property type="entry name" value="2H-SAK"/>
    <property type="match status" value="1"/>
</dbReference>
<dbReference type="Gene3D" id="3.90.190.10">
    <property type="entry name" value="Protein tyrosine phosphatase superfamily"/>
    <property type="match status" value="1"/>
</dbReference>
<dbReference type="GO" id="GO:0016791">
    <property type="term" value="F:phosphatase activity"/>
    <property type="evidence" value="ECO:0007669"/>
    <property type="project" value="UniProtKB-ARBA"/>
</dbReference>
<dbReference type="Gene3D" id="3.30.470.30">
    <property type="entry name" value="DNA ligase/mRNA capping enzyme"/>
    <property type="match status" value="1"/>
</dbReference>
<feature type="domain" description="Tyrosine specific protein phosphatases" evidence="2">
    <location>
        <begin position="416"/>
        <end position="512"/>
    </location>
</feature>
<reference evidence="3 4" key="1">
    <citation type="journal article" date="2019" name="Sci. Rep.">
        <title>Comparative genomics of chytrid fungi reveal insights into the obligate biotrophic and pathogenic lifestyle of Synchytrium endobioticum.</title>
        <authorList>
            <person name="van de Vossenberg B.T.L.H."/>
            <person name="Warris S."/>
            <person name="Nguyen H.D.T."/>
            <person name="van Gent-Pelzer M.P.E."/>
            <person name="Joly D.L."/>
            <person name="van de Geest H.C."/>
            <person name="Bonants P.J.M."/>
            <person name="Smith D.S."/>
            <person name="Levesque C.A."/>
            <person name="van der Lee T.A.J."/>
        </authorList>
    </citation>
    <scope>NUCLEOTIDE SEQUENCE [LARGE SCALE GENOMIC DNA]</scope>
    <source>
        <strain evidence="3 4">CBS 675.73</strain>
    </source>
</reference>
<dbReference type="InterPro" id="IPR021122">
    <property type="entry name" value="RNA_ligase_dom_REL/Rnl2"/>
</dbReference>
<dbReference type="InterPro" id="IPR054498">
    <property type="entry name" value="2H-SAK"/>
</dbReference>
<accession>A0A507FPS1</accession>
<dbReference type="InterPro" id="IPR029021">
    <property type="entry name" value="Prot-tyrosine_phosphatase-like"/>
</dbReference>
<dbReference type="SUPFAM" id="SSF52799">
    <property type="entry name" value="(Phosphotyrosine protein) phosphatases II"/>
    <property type="match status" value="1"/>
</dbReference>